<dbReference type="Pfam" id="PF04055">
    <property type="entry name" value="Radical_SAM"/>
    <property type="match status" value="1"/>
</dbReference>
<reference evidence="6" key="1">
    <citation type="journal article" date="2015" name="Nature">
        <title>Complex archaea that bridge the gap between prokaryotes and eukaryotes.</title>
        <authorList>
            <person name="Spang A."/>
            <person name="Saw J.H."/>
            <person name="Jorgensen S.L."/>
            <person name="Zaremba-Niedzwiedzka K."/>
            <person name="Martijn J."/>
            <person name="Lind A.E."/>
            <person name="van Eijk R."/>
            <person name="Schleper C."/>
            <person name="Guy L."/>
            <person name="Ettema T.J."/>
        </authorList>
    </citation>
    <scope>NUCLEOTIDE SEQUENCE</scope>
</reference>
<feature type="non-terminal residue" evidence="6">
    <location>
        <position position="162"/>
    </location>
</feature>
<proteinExistence type="predicted"/>
<dbReference type="InterPro" id="IPR013785">
    <property type="entry name" value="Aldolase_TIM"/>
</dbReference>
<keyword evidence="3" id="KW-0408">Iron</keyword>
<dbReference type="InterPro" id="IPR007197">
    <property type="entry name" value="rSAM"/>
</dbReference>
<accession>A0A0F9M020</accession>
<evidence type="ECO:0000313" key="6">
    <source>
        <dbReference type="EMBL" id="KKM62622.1"/>
    </source>
</evidence>
<evidence type="ECO:0000256" key="1">
    <source>
        <dbReference type="ARBA" id="ARBA00022691"/>
    </source>
</evidence>
<protein>
    <recommendedName>
        <fullName evidence="5">Radical SAM core domain-containing protein</fullName>
    </recommendedName>
</protein>
<dbReference type="AlphaFoldDB" id="A0A0F9M020"/>
<keyword evidence="1" id="KW-0949">S-adenosyl-L-methionine</keyword>
<dbReference type="InterPro" id="IPR058240">
    <property type="entry name" value="rSAM_sf"/>
</dbReference>
<feature type="domain" description="Radical SAM core" evidence="5">
    <location>
        <begin position="10"/>
        <end position="104"/>
    </location>
</feature>
<name>A0A0F9M020_9ZZZZ</name>
<dbReference type="EMBL" id="LAZR01011257">
    <property type="protein sequence ID" value="KKM62622.1"/>
    <property type="molecule type" value="Genomic_DNA"/>
</dbReference>
<comment type="caution">
    <text evidence="6">The sequence shown here is derived from an EMBL/GenBank/DDBJ whole genome shotgun (WGS) entry which is preliminary data.</text>
</comment>
<evidence type="ECO:0000256" key="2">
    <source>
        <dbReference type="ARBA" id="ARBA00022723"/>
    </source>
</evidence>
<dbReference type="Gene3D" id="3.20.20.70">
    <property type="entry name" value="Aldolase class I"/>
    <property type="match status" value="1"/>
</dbReference>
<evidence type="ECO:0000259" key="5">
    <source>
        <dbReference type="Pfam" id="PF04055"/>
    </source>
</evidence>
<dbReference type="SFLD" id="SFLDS00029">
    <property type="entry name" value="Radical_SAM"/>
    <property type="match status" value="1"/>
</dbReference>
<keyword evidence="2" id="KW-0479">Metal-binding</keyword>
<keyword evidence="4" id="KW-0411">Iron-sulfur</keyword>
<dbReference type="SUPFAM" id="SSF102114">
    <property type="entry name" value="Radical SAM enzymes"/>
    <property type="match status" value="1"/>
</dbReference>
<dbReference type="GO" id="GO:0051536">
    <property type="term" value="F:iron-sulfur cluster binding"/>
    <property type="evidence" value="ECO:0007669"/>
    <property type="project" value="UniProtKB-KW"/>
</dbReference>
<organism evidence="6">
    <name type="scientific">marine sediment metagenome</name>
    <dbReference type="NCBI Taxonomy" id="412755"/>
    <lineage>
        <taxon>unclassified sequences</taxon>
        <taxon>metagenomes</taxon>
        <taxon>ecological metagenomes</taxon>
    </lineage>
</organism>
<dbReference type="GO" id="GO:0046872">
    <property type="term" value="F:metal ion binding"/>
    <property type="evidence" value="ECO:0007669"/>
    <property type="project" value="UniProtKB-KW"/>
</dbReference>
<dbReference type="GO" id="GO:0003824">
    <property type="term" value="F:catalytic activity"/>
    <property type="evidence" value="ECO:0007669"/>
    <property type="project" value="InterPro"/>
</dbReference>
<evidence type="ECO:0000256" key="4">
    <source>
        <dbReference type="ARBA" id="ARBA00023014"/>
    </source>
</evidence>
<sequence>MNLNNLILEATRKCNFTCEHCLRGDSQKKDIDIAVIDSLLDNNDINYISCVTFSGGEPSLNIGAIDYFIEKCKSNNIEIGNFYIATNGGKTSGTMEFMQLLIKLYCFCSDNEISLVQISKSDYHACQQDDEAIKKLKCLSFVNERETLDYTMLIHEGRAKQL</sequence>
<evidence type="ECO:0000256" key="3">
    <source>
        <dbReference type="ARBA" id="ARBA00023004"/>
    </source>
</evidence>
<gene>
    <name evidence="6" type="ORF">LCGC14_1519910</name>
</gene>